<comment type="similarity">
    <text evidence="2">Belongs to the peptidase A1 family.</text>
</comment>
<evidence type="ECO:0000256" key="3">
    <source>
        <dbReference type="ARBA" id="ARBA00022670"/>
    </source>
</evidence>
<dbReference type="PANTHER" id="PTHR13683:SF375">
    <property type="entry name" value="PEPTIDASE A1 DOMAIN-CONTAINING PROTEIN"/>
    <property type="match status" value="1"/>
</dbReference>
<dbReference type="Pfam" id="PF14541">
    <property type="entry name" value="TAXi_C"/>
    <property type="match status" value="1"/>
</dbReference>
<dbReference type="Gene3D" id="2.40.70.10">
    <property type="entry name" value="Acid Proteases"/>
    <property type="match status" value="2"/>
</dbReference>
<evidence type="ECO:0000256" key="1">
    <source>
        <dbReference type="ARBA" id="ARBA00004370"/>
    </source>
</evidence>
<dbReference type="AlphaFoldDB" id="A0A8K0MRR4"/>
<evidence type="ECO:0000259" key="12">
    <source>
        <dbReference type="PROSITE" id="PS51767"/>
    </source>
</evidence>
<proteinExistence type="inferred from homology"/>
<keyword evidence="8" id="KW-1133">Transmembrane helix</keyword>
<organism evidence="13 14">
    <name type="scientific">Rhamnella rubrinervis</name>
    <dbReference type="NCBI Taxonomy" id="2594499"/>
    <lineage>
        <taxon>Eukaryota</taxon>
        <taxon>Viridiplantae</taxon>
        <taxon>Streptophyta</taxon>
        <taxon>Embryophyta</taxon>
        <taxon>Tracheophyta</taxon>
        <taxon>Spermatophyta</taxon>
        <taxon>Magnoliopsida</taxon>
        <taxon>eudicotyledons</taxon>
        <taxon>Gunneridae</taxon>
        <taxon>Pentapetalae</taxon>
        <taxon>rosids</taxon>
        <taxon>fabids</taxon>
        <taxon>Rosales</taxon>
        <taxon>Rhamnaceae</taxon>
        <taxon>rhamnoid group</taxon>
        <taxon>Rhamneae</taxon>
        <taxon>Rhamnella</taxon>
    </lineage>
</organism>
<evidence type="ECO:0000256" key="9">
    <source>
        <dbReference type="ARBA" id="ARBA00023136"/>
    </source>
</evidence>
<dbReference type="FunFam" id="2.40.70.10:FF:000018">
    <property type="entry name" value="Aspartic proteinase-like protein 2"/>
    <property type="match status" value="1"/>
</dbReference>
<evidence type="ECO:0000256" key="11">
    <source>
        <dbReference type="PIRSR" id="PIRSR601461-1"/>
    </source>
</evidence>
<dbReference type="InterPro" id="IPR033121">
    <property type="entry name" value="PEPTIDASE_A1"/>
</dbReference>
<reference evidence="13" key="1">
    <citation type="submission" date="2020-03" db="EMBL/GenBank/DDBJ databases">
        <title>A high-quality chromosome-level genome assembly of a woody plant with both climbing and erect habits, Rhamnella rubrinervis.</title>
        <authorList>
            <person name="Lu Z."/>
            <person name="Yang Y."/>
            <person name="Zhu X."/>
            <person name="Sun Y."/>
        </authorList>
    </citation>
    <scope>NUCLEOTIDE SEQUENCE</scope>
    <source>
        <strain evidence="13">BYM</strain>
        <tissue evidence="13">Leaf</tissue>
    </source>
</reference>
<dbReference type="GO" id="GO:0006508">
    <property type="term" value="P:proteolysis"/>
    <property type="evidence" value="ECO:0007669"/>
    <property type="project" value="UniProtKB-KW"/>
</dbReference>
<dbReference type="Proteomes" id="UP000796880">
    <property type="component" value="Unassembled WGS sequence"/>
</dbReference>
<dbReference type="EMBL" id="VOIH02000002">
    <property type="protein sequence ID" value="KAF3455135.1"/>
    <property type="molecule type" value="Genomic_DNA"/>
</dbReference>
<comment type="caution">
    <text evidence="13">The sequence shown here is derived from an EMBL/GenBank/DDBJ whole genome shotgun (WGS) entry which is preliminary data.</text>
</comment>
<dbReference type="Pfam" id="PF14543">
    <property type="entry name" value="TAXi_N"/>
    <property type="match status" value="1"/>
</dbReference>
<dbReference type="FunFam" id="2.40.70.10:FF:000020">
    <property type="entry name" value="Aspartic proteinase-like protein 2"/>
    <property type="match status" value="1"/>
</dbReference>
<keyword evidence="7" id="KW-0378">Hydrolase</keyword>
<gene>
    <name evidence="13" type="ORF">FNV43_RR05583</name>
</gene>
<evidence type="ECO:0000256" key="8">
    <source>
        <dbReference type="ARBA" id="ARBA00022989"/>
    </source>
</evidence>
<dbReference type="GO" id="GO:0004190">
    <property type="term" value="F:aspartic-type endopeptidase activity"/>
    <property type="evidence" value="ECO:0007669"/>
    <property type="project" value="UniProtKB-KW"/>
</dbReference>
<dbReference type="PANTHER" id="PTHR13683">
    <property type="entry name" value="ASPARTYL PROTEASES"/>
    <property type="match status" value="1"/>
</dbReference>
<name>A0A8K0MRR4_9ROSA</name>
<dbReference type="GO" id="GO:0016020">
    <property type="term" value="C:membrane"/>
    <property type="evidence" value="ECO:0007669"/>
    <property type="project" value="UniProtKB-SubCell"/>
</dbReference>
<keyword evidence="4" id="KW-0812">Transmembrane</keyword>
<dbReference type="InterPro" id="IPR034161">
    <property type="entry name" value="Pepsin-like_plant"/>
</dbReference>
<sequence length="496" mass="53214">MTFYAGILIVGALLLPAVMVVGSFPVTLKLERAIPRNHTVELKELVARDRVRHGRILQSSYGVVDFPVQGTFDPFVVGLYFTKVQLGSPPRDFYVQIDTGSDVLWVSCGSCNGCPESSGLQIELNLFDPGSSSTSTLVSCSDQRCSLGMQSADSTCSTQNNQCTYTFQYGDGSGTSGYYVSDLLHLDTIIGGSVTQNSSAPIVFGCSTMQTGDLTKSDRAVDGIFGFGQQDMSVISQLSSQGVAPKVFSHCLKGNDEGGGILVLGEIIEPNIVYSPLVPGQPHYNLNLQSIAVNGQILPIDSAVFATSSNRGTIIDSGTTLAYLAEEAFDSFVDAITNYVSEPAVRPLLSKGNQCYLITLSVNDVFPQVSLNFAGGASMVLGPKDYLVQQNSIGTAAVWCIGFQKIQGQSITILGDVVLKDKIFVYDLDNQRIGWANYDCSMSVNVSAESRTGRSEYVNAGQLSDSSSILDKPYKLSICIMALVMHVPILSILQFL</sequence>
<keyword evidence="10" id="KW-0325">Glycoprotein</keyword>
<dbReference type="SUPFAM" id="SSF50630">
    <property type="entry name" value="Acid proteases"/>
    <property type="match status" value="1"/>
</dbReference>
<dbReference type="InterPro" id="IPR001461">
    <property type="entry name" value="Aspartic_peptidase_A1"/>
</dbReference>
<comment type="subcellular location">
    <subcellularLocation>
        <location evidence="1">Membrane</location>
    </subcellularLocation>
</comment>
<keyword evidence="6" id="KW-0064">Aspartyl protease</keyword>
<evidence type="ECO:0000313" key="13">
    <source>
        <dbReference type="EMBL" id="KAF3455135.1"/>
    </source>
</evidence>
<keyword evidence="5" id="KW-0732">Signal</keyword>
<evidence type="ECO:0000256" key="2">
    <source>
        <dbReference type="ARBA" id="ARBA00007447"/>
    </source>
</evidence>
<dbReference type="CDD" id="cd05476">
    <property type="entry name" value="pepsin_A_like_plant"/>
    <property type="match status" value="1"/>
</dbReference>
<dbReference type="PROSITE" id="PS51767">
    <property type="entry name" value="PEPTIDASE_A1"/>
    <property type="match status" value="1"/>
</dbReference>
<dbReference type="InterPro" id="IPR032799">
    <property type="entry name" value="TAXi_C"/>
</dbReference>
<evidence type="ECO:0000313" key="14">
    <source>
        <dbReference type="Proteomes" id="UP000796880"/>
    </source>
</evidence>
<evidence type="ECO:0000256" key="5">
    <source>
        <dbReference type="ARBA" id="ARBA00022729"/>
    </source>
</evidence>
<evidence type="ECO:0000256" key="7">
    <source>
        <dbReference type="ARBA" id="ARBA00022801"/>
    </source>
</evidence>
<evidence type="ECO:0000256" key="6">
    <source>
        <dbReference type="ARBA" id="ARBA00022750"/>
    </source>
</evidence>
<dbReference type="InterPro" id="IPR021109">
    <property type="entry name" value="Peptidase_aspartic_dom_sf"/>
</dbReference>
<dbReference type="InterPro" id="IPR032861">
    <property type="entry name" value="TAXi_N"/>
</dbReference>
<evidence type="ECO:0000256" key="4">
    <source>
        <dbReference type="ARBA" id="ARBA00022692"/>
    </source>
</evidence>
<protein>
    <recommendedName>
        <fullName evidence="12">Peptidase A1 domain-containing protein</fullName>
    </recommendedName>
</protein>
<feature type="active site" evidence="11">
    <location>
        <position position="316"/>
    </location>
</feature>
<dbReference type="PRINTS" id="PR00792">
    <property type="entry name" value="PEPSIN"/>
</dbReference>
<keyword evidence="9" id="KW-0472">Membrane</keyword>
<feature type="active site" evidence="11">
    <location>
        <position position="98"/>
    </location>
</feature>
<keyword evidence="14" id="KW-1185">Reference proteome</keyword>
<evidence type="ECO:0000256" key="10">
    <source>
        <dbReference type="ARBA" id="ARBA00023180"/>
    </source>
</evidence>
<feature type="domain" description="Peptidase A1" evidence="12">
    <location>
        <begin position="80"/>
        <end position="436"/>
    </location>
</feature>
<dbReference type="OrthoDB" id="2747330at2759"/>
<keyword evidence="3" id="KW-0645">Protease</keyword>
<accession>A0A8K0MRR4</accession>